<feature type="domain" description="Ciliogenesis-associated TTC17-interacting protein N-terminal" evidence="13">
    <location>
        <begin position="2"/>
        <end position="111"/>
    </location>
</feature>
<dbReference type="EMBL" id="CAAE01023282">
    <property type="protein sequence ID" value="CAG14553.1"/>
    <property type="molecule type" value="Genomic_DNA"/>
</dbReference>
<comment type="subcellular location">
    <subcellularLocation>
        <location evidence="2">Cell membrane</location>
    </subcellularLocation>
    <subcellularLocation>
        <location evidence="3">Cytoplasm</location>
        <location evidence="3">Cytoskeleton</location>
    </subcellularLocation>
    <subcellularLocation>
        <location evidence="1">Nucleus</location>
    </subcellularLocation>
</comment>
<reference evidence="14" key="2">
    <citation type="submission" date="2004-02" db="EMBL/GenBank/DDBJ databases">
        <authorList>
            <consortium name="Genoscope"/>
            <consortium name="Whitehead Institute Centre for Genome Research"/>
        </authorList>
    </citation>
    <scope>NUCLEOTIDE SEQUENCE</scope>
</reference>
<evidence type="ECO:0000256" key="10">
    <source>
        <dbReference type="ARBA" id="ARBA00037538"/>
    </source>
</evidence>
<evidence type="ECO:0000256" key="7">
    <source>
        <dbReference type="ARBA" id="ARBA00023136"/>
    </source>
</evidence>
<accession>Q4RAN0</accession>
<evidence type="ECO:0000256" key="6">
    <source>
        <dbReference type="ARBA" id="ARBA00022794"/>
    </source>
</evidence>
<dbReference type="PANTHER" id="PTHR15505:SF3">
    <property type="entry name" value="CILIOGENESIS-ASSOCIATED TTC17-INTERACTING PROTEIN"/>
    <property type="match status" value="1"/>
</dbReference>
<evidence type="ECO:0000313" key="14">
    <source>
        <dbReference type="EMBL" id="CAG14553.1"/>
    </source>
</evidence>
<keyword evidence="6" id="KW-0970">Cilium biogenesis/degradation</keyword>
<evidence type="ECO:0000256" key="11">
    <source>
        <dbReference type="ARBA" id="ARBA00037938"/>
    </source>
</evidence>
<evidence type="ECO:0000256" key="4">
    <source>
        <dbReference type="ARBA" id="ARBA00022475"/>
    </source>
</evidence>
<comment type="caution">
    <text evidence="14">The sequence shown here is derived from an EMBL/GenBank/DDBJ whole genome shotgun (WGS) entry which is preliminary data.</text>
</comment>
<evidence type="ECO:0000256" key="1">
    <source>
        <dbReference type="ARBA" id="ARBA00004123"/>
    </source>
</evidence>
<evidence type="ECO:0000256" key="2">
    <source>
        <dbReference type="ARBA" id="ARBA00004236"/>
    </source>
</evidence>
<evidence type="ECO:0000256" key="3">
    <source>
        <dbReference type="ARBA" id="ARBA00004245"/>
    </source>
</evidence>
<keyword evidence="4" id="KW-1003">Cell membrane</keyword>
<feature type="non-terminal residue" evidence="14">
    <location>
        <position position="1"/>
    </location>
</feature>
<dbReference type="GO" id="GO:0044782">
    <property type="term" value="P:cilium organization"/>
    <property type="evidence" value="ECO:0007669"/>
    <property type="project" value="TreeGrafter"/>
</dbReference>
<dbReference type="GO" id="GO:0005634">
    <property type="term" value="C:nucleus"/>
    <property type="evidence" value="ECO:0007669"/>
    <property type="project" value="UniProtKB-SubCell"/>
</dbReference>
<keyword evidence="5" id="KW-0963">Cytoplasm</keyword>
<dbReference type="AlphaFoldDB" id="Q4RAN0"/>
<dbReference type="OrthoDB" id="6334211at2759"/>
<dbReference type="PANTHER" id="PTHR15505">
    <property type="entry name" value="RIIA DOMAIN-CONTAINING PROTEIN 1"/>
    <property type="match status" value="1"/>
</dbReference>
<evidence type="ECO:0000256" key="8">
    <source>
        <dbReference type="ARBA" id="ARBA00023212"/>
    </source>
</evidence>
<dbReference type="Pfam" id="PF21772">
    <property type="entry name" value="CATIP_N"/>
    <property type="match status" value="1"/>
</dbReference>
<dbReference type="GO" id="GO:0030041">
    <property type="term" value="P:actin filament polymerization"/>
    <property type="evidence" value="ECO:0007669"/>
    <property type="project" value="TreeGrafter"/>
</dbReference>
<gene>
    <name evidence="14" type="ORF">GSTENG00036788001</name>
</gene>
<evidence type="ECO:0000256" key="5">
    <source>
        <dbReference type="ARBA" id="ARBA00022490"/>
    </source>
</evidence>
<dbReference type="KEGG" id="tng:GSTEN00036788G001"/>
<name>Q4RAN0_TETNG</name>
<evidence type="ECO:0000256" key="12">
    <source>
        <dbReference type="ARBA" id="ARBA00039249"/>
    </source>
</evidence>
<proteinExistence type="inferred from homology"/>
<keyword evidence="9" id="KW-0539">Nucleus</keyword>
<dbReference type="GO" id="GO:0005856">
    <property type="term" value="C:cytoskeleton"/>
    <property type="evidence" value="ECO:0007669"/>
    <property type="project" value="UniProtKB-SubCell"/>
</dbReference>
<sequence length="115" mass="12597">PAELQGCVFADSLVTLSKGGQVLGNFTVTVEFARRDQEPCMLLHAQSRGTIDHCPCGTTVTAYLTTDLEVLEEHYQEYVRGSSLEKKWHMVQHDGQLCISKVTTAGEVTQPSAIS</sequence>
<comment type="function">
    <text evidence="10">Plays a role in primary ciliogenesis by modulating actin polymerization.</text>
</comment>
<reference evidence="14" key="1">
    <citation type="journal article" date="2004" name="Nature">
        <title>Genome duplication in the teleost fish Tetraodon nigroviridis reveals the early vertebrate proto-karyotype.</title>
        <authorList>
            <person name="Jaillon O."/>
            <person name="Aury J.-M."/>
            <person name="Brunet F."/>
            <person name="Petit J.-L."/>
            <person name="Stange-Thomann N."/>
            <person name="Mauceli E."/>
            <person name="Bouneau L."/>
            <person name="Fischer C."/>
            <person name="Ozouf-Costaz C."/>
            <person name="Bernot A."/>
            <person name="Nicaud S."/>
            <person name="Jaffe D."/>
            <person name="Fisher S."/>
            <person name="Lutfalla G."/>
            <person name="Dossat C."/>
            <person name="Segurens B."/>
            <person name="Dasilva C."/>
            <person name="Salanoubat M."/>
            <person name="Levy M."/>
            <person name="Boudet N."/>
            <person name="Castellano S."/>
            <person name="Anthouard V."/>
            <person name="Jubin C."/>
            <person name="Castelli V."/>
            <person name="Katinka M."/>
            <person name="Vacherie B."/>
            <person name="Biemont C."/>
            <person name="Skalli Z."/>
            <person name="Cattolico L."/>
            <person name="Poulain J."/>
            <person name="De Berardinis V."/>
            <person name="Cruaud C."/>
            <person name="Duprat S."/>
            <person name="Brottier P."/>
            <person name="Coutanceau J.-P."/>
            <person name="Gouzy J."/>
            <person name="Parra G."/>
            <person name="Lardier G."/>
            <person name="Chapple C."/>
            <person name="McKernan K.J."/>
            <person name="McEwan P."/>
            <person name="Bosak S."/>
            <person name="Kellis M."/>
            <person name="Volff J.-N."/>
            <person name="Guigo R."/>
            <person name="Zody M.C."/>
            <person name="Mesirov J."/>
            <person name="Lindblad-Toh K."/>
            <person name="Birren B."/>
            <person name="Nusbaum C."/>
            <person name="Kahn D."/>
            <person name="Robinson-Rechavi M."/>
            <person name="Laudet V."/>
            <person name="Schachter V."/>
            <person name="Quetier F."/>
            <person name="Saurin W."/>
            <person name="Scarpelli C."/>
            <person name="Wincker P."/>
            <person name="Lander E.S."/>
            <person name="Weissenbach J."/>
            <person name="Roest Crollius H."/>
        </authorList>
    </citation>
    <scope>NUCLEOTIDE SEQUENCE [LARGE SCALE GENOMIC DNA]</scope>
</reference>
<keyword evidence="7" id="KW-0472">Membrane</keyword>
<keyword evidence="8" id="KW-0206">Cytoskeleton</keyword>
<dbReference type="InterPro" id="IPR048777">
    <property type="entry name" value="CATIP_N"/>
</dbReference>
<comment type="similarity">
    <text evidence="11">Belongs to the CATIP family.</text>
</comment>
<dbReference type="GO" id="GO:0005886">
    <property type="term" value="C:plasma membrane"/>
    <property type="evidence" value="ECO:0007669"/>
    <property type="project" value="UniProtKB-SubCell"/>
</dbReference>
<evidence type="ECO:0000259" key="13">
    <source>
        <dbReference type="Pfam" id="PF21772"/>
    </source>
</evidence>
<organism evidence="14">
    <name type="scientific">Tetraodon nigroviridis</name>
    <name type="common">Spotted green pufferfish</name>
    <name type="synonym">Chelonodon nigroviridis</name>
    <dbReference type="NCBI Taxonomy" id="99883"/>
    <lineage>
        <taxon>Eukaryota</taxon>
        <taxon>Metazoa</taxon>
        <taxon>Chordata</taxon>
        <taxon>Craniata</taxon>
        <taxon>Vertebrata</taxon>
        <taxon>Euteleostomi</taxon>
        <taxon>Actinopterygii</taxon>
        <taxon>Neopterygii</taxon>
        <taxon>Teleostei</taxon>
        <taxon>Neoteleostei</taxon>
        <taxon>Acanthomorphata</taxon>
        <taxon>Eupercaria</taxon>
        <taxon>Tetraodontiformes</taxon>
        <taxon>Tetradontoidea</taxon>
        <taxon>Tetraodontidae</taxon>
        <taxon>Tetraodon</taxon>
    </lineage>
</organism>
<evidence type="ECO:0000256" key="9">
    <source>
        <dbReference type="ARBA" id="ARBA00023242"/>
    </source>
</evidence>
<protein>
    <recommendedName>
        <fullName evidence="12">Ciliogenesis-associated TTC17-interacting protein</fullName>
    </recommendedName>
</protein>